<organism evidence="1">
    <name type="scientific">Arundo donax</name>
    <name type="common">Giant reed</name>
    <name type="synonym">Donax arundinaceus</name>
    <dbReference type="NCBI Taxonomy" id="35708"/>
    <lineage>
        <taxon>Eukaryota</taxon>
        <taxon>Viridiplantae</taxon>
        <taxon>Streptophyta</taxon>
        <taxon>Embryophyta</taxon>
        <taxon>Tracheophyta</taxon>
        <taxon>Spermatophyta</taxon>
        <taxon>Magnoliopsida</taxon>
        <taxon>Liliopsida</taxon>
        <taxon>Poales</taxon>
        <taxon>Poaceae</taxon>
        <taxon>PACMAD clade</taxon>
        <taxon>Arundinoideae</taxon>
        <taxon>Arundineae</taxon>
        <taxon>Arundo</taxon>
    </lineage>
</organism>
<evidence type="ECO:0000313" key="1">
    <source>
        <dbReference type="EMBL" id="JAE07254.1"/>
    </source>
</evidence>
<reference evidence="1" key="1">
    <citation type="submission" date="2014-09" db="EMBL/GenBank/DDBJ databases">
        <authorList>
            <person name="Magalhaes I.L.F."/>
            <person name="Oliveira U."/>
            <person name="Santos F.R."/>
            <person name="Vidigal T.H.D.A."/>
            <person name="Brescovit A.D."/>
            <person name="Santos A.J."/>
        </authorList>
    </citation>
    <scope>NUCLEOTIDE SEQUENCE</scope>
    <source>
        <tissue evidence="1">Shoot tissue taken approximately 20 cm above the soil surface</tissue>
    </source>
</reference>
<accession>A0A0A9F7R1</accession>
<dbReference type="AlphaFoldDB" id="A0A0A9F7R1"/>
<name>A0A0A9F7R1_ARUDO</name>
<reference evidence="1" key="2">
    <citation type="journal article" date="2015" name="Data Brief">
        <title>Shoot transcriptome of the giant reed, Arundo donax.</title>
        <authorList>
            <person name="Barrero R.A."/>
            <person name="Guerrero F.D."/>
            <person name="Moolhuijzen P."/>
            <person name="Goolsby J.A."/>
            <person name="Tidwell J."/>
            <person name="Bellgard S.E."/>
            <person name="Bellgard M.I."/>
        </authorList>
    </citation>
    <scope>NUCLEOTIDE SEQUENCE</scope>
    <source>
        <tissue evidence="1">Shoot tissue taken approximately 20 cm above the soil surface</tissue>
    </source>
</reference>
<protein>
    <submittedName>
        <fullName evidence="1">Uncharacterized protein</fullName>
    </submittedName>
</protein>
<proteinExistence type="predicted"/>
<sequence length="28" mass="3178">MFSNLIGFSGKIRIWNPLFSSTLARYAS</sequence>
<dbReference type="EMBL" id="GBRH01190642">
    <property type="protein sequence ID" value="JAE07254.1"/>
    <property type="molecule type" value="Transcribed_RNA"/>
</dbReference>